<feature type="chain" id="PRO_5035169869" description="Transmembrane protein" evidence="2">
    <location>
        <begin position="28"/>
        <end position="575"/>
    </location>
</feature>
<feature type="transmembrane region" description="Helical" evidence="1">
    <location>
        <begin position="450"/>
        <end position="471"/>
    </location>
</feature>
<dbReference type="Proteomes" id="UP000734854">
    <property type="component" value="Unassembled WGS sequence"/>
</dbReference>
<evidence type="ECO:0000256" key="2">
    <source>
        <dbReference type="SAM" id="SignalP"/>
    </source>
</evidence>
<evidence type="ECO:0000313" key="4">
    <source>
        <dbReference type="Proteomes" id="UP000734854"/>
    </source>
</evidence>
<keyword evidence="4" id="KW-1185">Reference proteome</keyword>
<keyword evidence="2" id="KW-0732">Signal</keyword>
<dbReference type="InterPro" id="IPR009646">
    <property type="entry name" value="Root_cap"/>
</dbReference>
<dbReference type="PANTHER" id="PTHR31656">
    <property type="entry name" value="ROOT CAP DOMAIN-CONTAINING PROTEIN"/>
    <property type="match status" value="1"/>
</dbReference>
<name>A0A8J5EWC0_ZINOF</name>
<feature type="transmembrane region" description="Helical" evidence="1">
    <location>
        <begin position="422"/>
        <end position="443"/>
    </location>
</feature>
<keyword evidence="1" id="KW-0812">Transmembrane</keyword>
<sequence length="575" mass="63077">MNKTGSCKELLLSSLLLLCLILNNVYGAEVAEVSGEISRLTCRNRASPCFLRLISCPRECPEVRPEDPRARACFLDCNSPKCETTCRGRKPNCNGVGSGCYDPRFVGRDGAVFFFHGEKDHNFALVSEIHLHINARFVGLRPAGRPRDFTWIHALGLLHGRHALTISATPAAHWTDDVDHLAFALDGEPFHLPVGHLSTWRSPDGTLTVERTGSRNSVAVAVGEVAEVMVNVVPVTAEDDKVHGYGIPSGDCFAHLEVQFSFYGLSPEVEGVLGRTYRPDFRSTAKVGVPMPMVGGEDEYRTSSLVAFQPSDLVVIQFSGSPLSPPISRSSAHGLRFQRCRFSPRFLQRPVVCSLRKQKSIYLRRNARFVKHKRQEFPFSGGYLKDLSLVSKGRFFRANQGFGFNDGGGGGGGWDRSSTTRVLGNLVLAIGLTYLTVTGRLGWILDAIVSIWLLAVLLPIIGLAAFLWFAGRNIVQSNCPNCGNEFQILKSATKDGPQLCPFCSQPFSGKLRQAFSLISVIAVQGDIFIREPSGFTSDRSTGYRQAFNGFSPRKEKGKTSSTVVVDIEADVKDID</sequence>
<keyword evidence="1" id="KW-0472">Membrane</keyword>
<gene>
    <name evidence="3" type="ORF">ZIOFF_064784</name>
</gene>
<dbReference type="AlphaFoldDB" id="A0A8J5EWC0"/>
<organism evidence="3 4">
    <name type="scientific">Zingiber officinale</name>
    <name type="common">Ginger</name>
    <name type="synonym">Amomum zingiber</name>
    <dbReference type="NCBI Taxonomy" id="94328"/>
    <lineage>
        <taxon>Eukaryota</taxon>
        <taxon>Viridiplantae</taxon>
        <taxon>Streptophyta</taxon>
        <taxon>Embryophyta</taxon>
        <taxon>Tracheophyta</taxon>
        <taxon>Spermatophyta</taxon>
        <taxon>Magnoliopsida</taxon>
        <taxon>Liliopsida</taxon>
        <taxon>Zingiberales</taxon>
        <taxon>Zingiberaceae</taxon>
        <taxon>Zingiber</taxon>
    </lineage>
</organism>
<dbReference type="EMBL" id="JACMSC010000018">
    <property type="protein sequence ID" value="KAG6475556.1"/>
    <property type="molecule type" value="Genomic_DNA"/>
</dbReference>
<keyword evidence="1" id="KW-1133">Transmembrane helix</keyword>
<accession>A0A8J5EWC0</accession>
<feature type="signal peptide" evidence="2">
    <location>
        <begin position="1"/>
        <end position="27"/>
    </location>
</feature>
<dbReference type="Pfam" id="PF06830">
    <property type="entry name" value="Root_cap"/>
    <property type="match status" value="1"/>
</dbReference>
<evidence type="ECO:0008006" key="5">
    <source>
        <dbReference type="Google" id="ProtNLM"/>
    </source>
</evidence>
<reference evidence="3 4" key="1">
    <citation type="submission" date="2020-08" db="EMBL/GenBank/DDBJ databases">
        <title>Plant Genome Project.</title>
        <authorList>
            <person name="Zhang R.-G."/>
        </authorList>
    </citation>
    <scope>NUCLEOTIDE SEQUENCE [LARGE SCALE GENOMIC DNA]</scope>
    <source>
        <tissue evidence="3">Rhizome</tissue>
    </source>
</reference>
<protein>
    <recommendedName>
        <fullName evidence="5">Transmembrane protein</fullName>
    </recommendedName>
</protein>
<proteinExistence type="predicted"/>
<evidence type="ECO:0000313" key="3">
    <source>
        <dbReference type="EMBL" id="KAG6475556.1"/>
    </source>
</evidence>
<evidence type="ECO:0000256" key="1">
    <source>
        <dbReference type="SAM" id="Phobius"/>
    </source>
</evidence>
<comment type="caution">
    <text evidence="3">The sequence shown here is derived from an EMBL/GenBank/DDBJ whole genome shotgun (WGS) entry which is preliminary data.</text>
</comment>